<feature type="region of interest" description="Disordered" evidence="5">
    <location>
        <begin position="1"/>
        <end position="21"/>
    </location>
</feature>
<dbReference type="Pfam" id="PF00884">
    <property type="entry name" value="Sulfatase"/>
    <property type="match status" value="1"/>
</dbReference>
<evidence type="ECO:0000313" key="8">
    <source>
        <dbReference type="Proteomes" id="UP001235744"/>
    </source>
</evidence>
<reference evidence="7 8" key="1">
    <citation type="submission" date="2023-03" db="EMBL/GenBank/DDBJ databases">
        <title>Isolation and description of six Streptomyces strains from soil environments, able to metabolize different microbial glucans.</title>
        <authorList>
            <person name="Widen T."/>
            <person name="Larsbrink J."/>
        </authorList>
    </citation>
    <scope>NUCLEOTIDE SEQUENCE [LARGE SCALE GENOMIC DNA]</scope>
    <source>
        <strain evidence="7 8">Alt2</strain>
    </source>
</reference>
<comment type="similarity">
    <text evidence="1">Belongs to the sulfatase family.</text>
</comment>
<evidence type="ECO:0000313" key="7">
    <source>
        <dbReference type="EMBL" id="WLQ54362.1"/>
    </source>
</evidence>
<evidence type="ECO:0000259" key="6">
    <source>
        <dbReference type="Pfam" id="PF00884"/>
    </source>
</evidence>
<dbReference type="RefSeq" id="WP_306105602.1">
    <property type="nucleotide sequence ID" value="NZ_CP120988.1"/>
</dbReference>
<organism evidence="7 8">
    <name type="scientific">Streptomyces poriferorum</name>
    <dbReference type="NCBI Taxonomy" id="2798799"/>
    <lineage>
        <taxon>Bacteria</taxon>
        <taxon>Bacillati</taxon>
        <taxon>Actinomycetota</taxon>
        <taxon>Actinomycetes</taxon>
        <taxon>Kitasatosporales</taxon>
        <taxon>Streptomycetaceae</taxon>
        <taxon>Streptomyces</taxon>
    </lineage>
</organism>
<evidence type="ECO:0000256" key="4">
    <source>
        <dbReference type="ARBA" id="ARBA00022837"/>
    </source>
</evidence>
<protein>
    <submittedName>
        <fullName evidence="7">Sulfatase-like hydrolase/transferase</fullName>
    </submittedName>
</protein>
<evidence type="ECO:0000256" key="2">
    <source>
        <dbReference type="ARBA" id="ARBA00022723"/>
    </source>
</evidence>
<evidence type="ECO:0000256" key="3">
    <source>
        <dbReference type="ARBA" id="ARBA00022801"/>
    </source>
</evidence>
<dbReference type="InterPro" id="IPR050738">
    <property type="entry name" value="Sulfatase"/>
</dbReference>
<feature type="region of interest" description="Disordered" evidence="5">
    <location>
        <begin position="459"/>
        <end position="491"/>
    </location>
</feature>
<dbReference type="InterPro" id="IPR000917">
    <property type="entry name" value="Sulfatase_N"/>
</dbReference>
<evidence type="ECO:0000256" key="5">
    <source>
        <dbReference type="SAM" id="MobiDB-lite"/>
    </source>
</evidence>
<accession>A0ABY9IGL7</accession>
<dbReference type="InterPro" id="IPR017850">
    <property type="entry name" value="Alkaline_phosphatase_core_sf"/>
</dbReference>
<evidence type="ECO:0000256" key="1">
    <source>
        <dbReference type="ARBA" id="ARBA00008779"/>
    </source>
</evidence>
<dbReference type="PANTHER" id="PTHR42693">
    <property type="entry name" value="ARYLSULFATASE FAMILY MEMBER"/>
    <property type="match status" value="1"/>
</dbReference>
<dbReference type="Proteomes" id="UP001235744">
    <property type="component" value="Chromosome"/>
</dbReference>
<dbReference type="InterPro" id="IPR024607">
    <property type="entry name" value="Sulfatase_CS"/>
</dbReference>
<dbReference type="PANTHER" id="PTHR42693:SF53">
    <property type="entry name" value="ENDO-4-O-SULFATASE"/>
    <property type="match status" value="1"/>
</dbReference>
<proteinExistence type="inferred from homology"/>
<keyword evidence="4" id="KW-0106">Calcium</keyword>
<dbReference type="Gene3D" id="3.40.720.10">
    <property type="entry name" value="Alkaline Phosphatase, subunit A"/>
    <property type="match status" value="1"/>
</dbReference>
<dbReference type="PROSITE" id="PS00149">
    <property type="entry name" value="SULFATASE_2"/>
    <property type="match status" value="1"/>
</dbReference>
<keyword evidence="8" id="KW-1185">Reference proteome</keyword>
<keyword evidence="3" id="KW-0378">Hydrolase</keyword>
<dbReference type="SUPFAM" id="SSF53649">
    <property type="entry name" value="Alkaline phosphatase-like"/>
    <property type="match status" value="1"/>
</dbReference>
<sequence>MSVPVPHSESPAPAGGAAASPAGVPPQVIVILTDQQRWDTAGVHGNPAGVTPEFDRIAREGTLFEQAITPNPVCAPARSALQTGRFPTATGVFRNGLPLPRDIPTLAGEFTAAGYATGYIGKWHLAGEDQPDGAVTPGRRGGYGSWLASDRLEFTSDAYRTVVYDEGGDAVRLPGYRSDALIDAAIRFVADHHDRPYLLFLSLLEPHHQNPTDDYPAPTGYRERYEGAWLPPDLAALAPDAPQGGAHRHLAGYLGQIKRVDEGVGRLRDALRSIGTEENTVLAWTADHGSHFRTRNSEYKRSAHEASVHVPLAFTGPGFSGGGLVSRPVGTVDLMPTLLAAAGLPVPDGLHGRSLLPLTGGGRDPGRPGSVFVQISEDRVGRAVRTSRWKYVVDAPGADAWNDPGADLYTETELYDLAADPYELDNLTGLDSHREVADELRRELLGWLERIENAKPEIERAAARPSGQRRAESFPAGSPWEGVRFGHRPRP</sequence>
<name>A0ABY9IGL7_9ACTN</name>
<feature type="domain" description="Sulfatase N-terminal" evidence="6">
    <location>
        <begin position="26"/>
        <end position="343"/>
    </location>
</feature>
<dbReference type="EMBL" id="CP120988">
    <property type="protein sequence ID" value="WLQ54362.1"/>
    <property type="molecule type" value="Genomic_DNA"/>
</dbReference>
<gene>
    <name evidence="7" type="ORF">P8A19_02410</name>
</gene>
<keyword evidence="2" id="KW-0479">Metal-binding</keyword>